<feature type="transmembrane region" description="Helical" evidence="6">
    <location>
        <begin position="102"/>
        <end position="128"/>
    </location>
</feature>
<comment type="subcellular location">
    <subcellularLocation>
        <location evidence="1">Membrane</location>
        <topology evidence="1">Multi-pass membrane protein</topology>
    </subcellularLocation>
</comment>
<dbReference type="Pfam" id="PF01098">
    <property type="entry name" value="FTSW_RODA_SPOVE"/>
    <property type="match status" value="1"/>
</dbReference>
<evidence type="ECO:0000313" key="7">
    <source>
        <dbReference type="EMBL" id="MBI2097016.1"/>
    </source>
</evidence>
<dbReference type="NCBIfam" id="TIGR02210">
    <property type="entry name" value="rodA_shape"/>
    <property type="match status" value="1"/>
</dbReference>
<proteinExistence type="predicted"/>
<reference evidence="7" key="1">
    <citation type="submission" date="2020-07" db="EMBL/GenBank/DDBJ databases">
        <title>Huge and variable diversity of episymbiotic CPR bacteria and DPANN archaea in groundwater ecosystems.</title>
        <authorList>
            <person name="He C.Y."/>
            <person name="Keren R."/>
            <person name="Whittaker M."/>
            <person name="Farag I.F."/>
            <person name="Doudna J."/>
            <person name="Cate J.H.D."/>
            <person name="Banfield J.F."/>
        </authorList>
    </citation>
    <scope>NUCLEOTIDE SEQUENCE</scope>
    <source>
        <strain evidence="7">NC_groundwater_193_Ag_S-0.1um_51_7</strain>
    </source>
</reference>
<evidence type="ECO:0000256" key="6">
    <source>
        <dbReference type="SAM" id="Phobius"/>
    </source>
</evidence>
<keyword evidence="4 6" id="KW-1133">Transmembrane helix</keyword>
<dbReference type="AlphaFoldDB" id="A0A931WPR3"/>
<dbReference type="InterPro" id="IPR011923">
    <property type="entry name" value="RodA/MrdB"/>
</dbReference>
<sequence length="378" mass="41526">MTLFLPDFARRFDWLLAGAVLVLLIISLLTLAGLSSASPFPYFERQVIWALLGVVAFLLVSIFDYRILKNYGGLLLTLYLVAVALLAGLLATGVRVRGVISWFHIGSFAVEPGELVKIILVMILAKYFSRRHVEIYRLRHLFISGIYAGLPVALVLLQPDLGTAMILAAVWVGTVVFSGIRPKHLAVFFLMALAVSILAWSFLLAPYQHNRIISFLNPWNDPRGTGYNAIQSMIAVGSGQVWGKGVGYGSQTHLNFLPEPATDFIFAAYAEEWGFIGTLFLFLVYGVLFWRLFRIGVRAGDNLARLTVLGINIIFFTHLVIHVGMNIGLLPITGITLPFVSYGGSAMLTAMVLAGLAESIAIRSWKSGRQHEGEGILA</sequence>
<dbReference type="GO" id="GO:0051301">
    <property type="term" value="P:cell division"/>
    <property type="evidence" value="ECO:0007669"/>
    <property type="project" value="InterPro"/>
</dbReference>
<evidence type="ECO:0000313" key="8">
    <source>
        <dbReference type="Proteomes" id="UP000724148"/>
    </source>
</evidence>
<feature type="transmembrane region" description="Helical" evidence="6">
    <location>
        <begin position="339"/>
        <end position="362"/>
    </location>
</feature>
<keyword evidence="2 6" id="KW-0812">Transmembrane</keyword>
<organism evidence="7 8">
    <name type="scientific">Candidatus Sungiibacteriota bacterium</name>
    <dbReference type="NCBI Taxonomy" id="2750080"/>
    <lineage>
        <taxon>Bacteria</taxon>
        <taxon>Candidatus Sungiibacteriota</taxon>
    </lineage>
</organism>
<feature type="transmembrane region" description="Helical" evidence="6">
    <location>
        <begin position="74"/>
        <end position="96"/>
    </location>
</feature>
<keyword evidence="5 6" id="KW-0472">Membrane</keyword>
<feature type="transmembrane region" description="Helical" evidence="6">
    <location>
        <begin position="163"/>
        <end position="180"/>
    </location>
</feature>
<dbReference type="PANTHER" id="PTHR30474">
    <property type="entry name" value="CELL CYCLE PROTEIN"/>
    <property type="match status" value="1"/>
</dbReference>
<protein>
    <submittedName>
        <fullName evidence="7">Rod shape-determining protein RodA</fullName>
    </submittedName>
</protein>
<evidence type="ECO:0000256" key="1">
    <source>
        <dbReference type="ARBA" id="ARBA00004141"/>
    </source>
</evidence>
<feature type="transmembrane region" description="Helical" evidence="6">
    <location>
        <begin position="47"/>
        <end position="67"/>
    </location>
</feature>
<dbReference type="Proteomes" id="UP000724148">
    <property type="component" value="Unassembled WGS sequence"/>
</dbReference>
<feature type="transmembrane region" description="Helical" evidence="6">
    <location>
        <begin position="273"/>
        <end position="293"/>
    </location>
</feature>
<evidence type="ECO:0000256" key="4">
    <source>
        <dbReference type="ARBA" id="ARBA00022989"/>
    </source>
</evidence>
<dbReference type="PANTHER" id="PTHR30474:SF1">
    <property type="entry name" value="PEPTIDOGLYCAN GLYCOSYLTRANSFERASE MRDB"/>
    <property type="match status" value="1"/>
</dbReference>
<feature type="transmembrane region" description="Helical" evidence="6">
    <location>
        <begin position="140"/>
        <end position="157"/>
    </location>
</feature>
<evidence type="ECO:0000256" key="3">
    <source>
        <dbReference type="ARBA" id="ARBA00022960"/>
    </source>
</evidence>
<evidence type="ECO:0000256" key="5">
    <source>
        <dbReference type="ARBA" id="ARBA00023136"/>
    </source>
</evidence>
<name>A0A931WPR3_9BACT</name>
<gene>
    <name evidence="7" type="primary">rodA</name>
    <name evidence="7" type="ORF">HYT40_02595</name>
</gene>
<feature type="transmembrane region" description="Helical" evidence="6">
    <location>
        <begin position="305"/>
        <end position="327"/>
    </location>
</feature>
<dbReference type="GO" id="GO:0032153">
    <property type="term" value="C:cell division site"/>
    <property type="evidence" value="ECO:0007669"/>
    <property type="project" value="TreeGrafter"/>
</dbReference>
<comment type="caution">
    <text evidence="7">The sequence shown here is derived from an EMBL/GenBank/DDBJ whole genome shotgun (WGS) entry which is preliminary data.</text>
</comment>
<dbReference type="GO" id="GO:0008360">
    <property type="term" value="P:regulation of cell shape"/>
    <property type="evidence" value="ECO:0007669"/>
    <property type="project" value="UniProtKB-KW"/>
</dbReference>
<dbReference type="GO" id="GO:0015648">
    <property type="term" value="F:lipid-linked peptidoglycan transporter activity"/>
    <property type="evidence" value="ECO:0007669"/>
    <property type="project" value="TreeGrafter"/>
</dbReference>
<dbReference type="InterPro" id="IPR001182">
    <property type="entry name" value="FtsW/RodA"/>
</dbReference>
<evidence type="ECO:0000256" key="2">
    <source>
        <dbReference type="ARBA" id="ARBA00022692"/>
    </source>
</evidence>
<keyword evidence="3" id="KW-0133">Cell shape</keyword>
<accession>A0A931WPR3</accession>
<dbReference type="GO" id="GO:0005886">
    <property type="term" value="C:plasma membrane"/>
    <property type="evidence" value="ECO:0007669"/>
    <property type="project" value="TreeGrafter"/>
</dbReference>
<dbReference type="EMBL" id="JACOZA010000072">
    <property type="protein sequence ID" value="MBI2097016.1"/>
    <property type="molecule type" value="Genomic_DNA"/>
</dbReference>
<feature type="transmembrane region" description="Helical" evidence="6">
    <location>
        <begin position="187"/>
        <end position="207"/>
    </location>
</feature>